<reference evidence="2 3" key="1">
    <citation type="submission" date="2020-08" db="EMBL/GenBank/DDBJ databases">
        <title>Sequencing the genomes of 1000 actinobacteria strains.</title>
        <authorList>
            <person name="Klenk H.-P."/>
        </authorList>
    </citation>
    <scope>NUCLEOTIDE SEQUENCE [LARGE SCALE GENOMIC DNA]</scope>
    <source>
        <strain evidence="2 3">DSM 43149</strain>
    </source>
</reference>
<evidence type="ECO:0000313" key="3">
    <source>
        <dbReference type="Proteomes" id="UP000578112"/>
    </source>
</evidence>
<sequence>MSIKRHGLRTGLAAAVIAGGTLIGGAAHATPPGPGVSGRIIWQHTAGDTDFVLREVTLPAGQATGWHHHDGTLYARVRQGTLSHFDATCASDGVYPAGSAIVEPAGPGNVHIGRNLGATAVVLDVLYVLPAGSPLSVDDPNPGCDFQ</sequence>
<dbReference type="Gene3D" id="2.60.120.10">
    <property type="entry name" value="Jelly Rolls"/>
    <property type="match status" value="1"/>
</dbReference>
<keyword evidence="2" id="KW-0560">Oxidoreductase</keyword>
<dbReference type="InterPro" id="IPR011051">
    <property type="entry name" value="RmlC_Cupin_sf"/>
</dbReference>
<dbReference type="EMBL" id="JACHNH010000001">
    <property type="protein sequence ID" value="MBB4761591.1"/>
    <property type="molecule type" value="Genomic_DNA"/>
</dbReference>
<dbReference type="SUPFAM" id="SSF51182">
    <property type="entry name" value="RmlC-like cupins"/>
    <property type="match status" value="1"/>
</dbReference>
<dbReference type="Proteomes" id="UP000578112">
    <property type="component" value="Unassembled WGS sequence"/>
</dbReference>
<keyword evidence="2" id="KW-0223">Dioxygenase</keyword>
<keyword evidence="1" id="KW-0732">Signal</keyword>
<feature type="chain" id="PRO_5030746966" evidence="1">
    <location>
        <begin position="30"/>
        <end position="147"/>
    </location>
</feature>
<dbReference type="AlphaFoldDB" id="A0A7W7HVT2"/>
<dbReference type="GO" id="GO:0051213">
    <property type="term" value="F:dioxygenase activity"/>
    <property type="evidence" value="ECO:0007669"/>
    <property type="project" value="UniProtKB-KW"/>
</dbReference>
<gene>
    <name evidence="2" type="ORF">BJ971_002147</name>
</gene>
<evidence type="ECO:0000313" key="2">
    <source>
        <dbReference type="EMBL" id="MBB4761591.1"/>
    </source>
</evidence>
<feature type="signal peptide" evidence="1">
    <location>
        <begin position="1"/>
        <end position="29"/>
    </location>
</feature>
<dbReference type="RefSeq" id="WP_239087091.1">
    <property type="nucleotide sequence ID" value="NZ_BOMK01000001.1"/>
</dbReference>
<keyword evidence="3" id="KW-1185">Reference proteome</keyword>
<name>A0A7W7HVT2_9ACTN</name>
<accession>A0A7W7HVT2</accession>
<evidence type="ECO:0000256" key="1">
    <source>
        <dbReference type="SAM" id="SignalP"/>
    </source>
</evidence>
<proteinExistence type="predicted"/>
<dbReference type="InterPro" id="IPR014710">
    <property type="entry name" value="RmlC-like_jellyroll"/>
</dbReference>
<protein>
    <submittedName>
        <fullName evidence="2">Quercetin dioxygenase-like cupin family protein</fullName>
    </submittedName>
</protein>
<comment type="caution">
    <text evidence="2">The sequence shown here is derived from an EMBL/GenBank/DDBJ whole genome shotgun (WGS) entry which is preliminary data.</text>
</comment>
<organism evidence="2 3">
    <name type="scientific">Actinoplanes digitatis</name>
    <dbReference type="NCBI Taxonomy" id="1868"/>
    <lineage>
        <taxon>Bacteria</taxon>
        <taxon>Bacillati</taxon>
        <taxon>Actinomycetota</taxon>
        <taxon>Actinomycetes</taxon>
        <taxon>Micromonosporales</taxon>
        <taxon>Micromonosporaceae</taxon>
        <taxon>Actinoplanes</taxon>
    </lineage>
</organism>